<dbReference type="EMBL" id="JACGCM010000971">
    <property type="protein sequence ID" value="KAF6163623.1"/>
    <property type="molecule type" value="Genomic_DNA"/>
</dbReference>
<name>A0A7J7N950_9MAGN</name>
<evidence type="ECO:0000313" key="2">
    <source>
        <dbReference type="EMBL" id="KAF6163623.1"/>
    </source>
</evidence>
<evidence type="ECO:0000313" key="3">
    <source>
        <dbReference type="Proteomes" id="UP000541444"/>
    </source>
</evidence>
<reference evidence="2 3" key="1">
    <citation type="journal article" date="2020" name="IScience">
        <title>Genome Sequencing of the Endangered Kingdonia uniflora (Circaeasteraceae, Ranunculales) Reveals Potential Mechanisms of Evolutionary Specialization.</title>
        <authorList>
            <person name="Sun Y."/>
            <person name="Deng T."/>
            <person name="Zhang A."/>
            <person name="Moore M.J."/>
            <person name="Landis J.B."/>
            <person name="Lin N."/>
            <person name="Zhang H."/>
            <person name="Zhang X."/>
            <person name="Huang J."/>
            <person name="Zhang X."/>
            <person name="Sun H."/>
            <person name="Wang H."/>
        </authorList>
    </citation>
    <scope>NUCLEOTIDE SEQUENCE [LARGE SCALE GENOMIC DNA]</scope>
    <source>
        <strain evidence="2">TB1705</strain>
        <tissue evidence="2">Leaf</tissue>
    </source>
</reference>
<dbReference type="AlphaFoldDB" id="A0A7J7N950"/>
<accession>A0A7J7N950</accession>
<dbReference type="PANTHER" id="PTHR44259">
    <property type="entry name" value="OS07G0183000 PROTEIN-RELATED"/>
    <property type="match status" value="1"/>
</dbReference>
<dbReference type="InterPro" id="IPR050942">
    <property type="entry name" value="F-box_BR-signaling"/>
</dbReference>
<keyword evidence="3" id="KW-1185">Reference proteome</keyword>
<protein>
    <recommendedName>
        <fullName evidence="1">KIB1-4 beta-propeller domain-containing protein</fullName>
    </recommendedName>
</protein>
<dbReference type="Proteomes" id="UP000541444">
    <property type="component" value="Unassembled WGS sequence"/>
</dbReference>
<dbReference type="Pfam" id="PF03478">
    <property type="entry name" value="Beta-prop_KIB1-4"/>
    <property type="match status" value="1"/>
</dbReference>
<organism evidence="2 3">
    <name type="scientific">Kingdonia uniflora</name>
    <dbReference type="NCBI Taxonomy" id="39325"/>
    <lineage>
        <taxon>Eukaryota</taxon>
        <taxon>Viridiplantae</taxon>
        <taxon>Streptophyta</taxon>
        <taxon>Embryophyta</taxon>
        <taxon>Tracheophyta</taxon>
        <taxon>Spermatophyta</taxon>
        <taxon>Magnoliopsida</taxon>
        <taxon>Ranunculales</taxon>
        <taxon>Circaeasteraceae</taxon>
        <taxon>Kingdonia</taxon>
    </lineage>
</organism>
<evidence type="ECO:0000259" key="1">
    <source>
        <dbReference type="Pfam" id="PF03478"/>
    </source>
</evidence>
<dbReference type="InterPro" id="IPR005174">
    <property type="entry name" value="KIB1-4_b-propeller"/>
</dbReference>
<sequence length="185" mass="21425">MWFFKHGSRELDLIHVLQNHSYNDILCQNGNFYIVYCNGNVQVFNSANSTYWGIPQPQINTVGLDVKYYLVESLGDVLLVCVRLFEFEVFEVFRLYASEGLMKGKWIEVKSLGDQAIFLGSRYSLSFSFHEFTECKANSIYFHRPKLSMHRIGVYSLETGSIRFIDDSSFFCSDDPGIWVTPYLS</sequence>
<proteinExistence type="predicted"/>
<dbReference type="PANTHER" id="PTHR44259:SF114">
    <property type="entry name" value="OS06G0707300 PROTEIN"/>
    <property type="match status" value="1"/>
</dbReference>
<dbReference type="OrthoDB" id="642536at2759"/>
<comment type="caution">
    <text evidence="2">The sequence shown here is derived from an EMBL/GenBank/DDBJ whole genome shotgun (WGS) entry which is preliminary data.</text>
</comment>
<gene>
    <name evidence="2" type="ORF">GIB67_036083</name>
</gene>
<feature type="domain" description="KIB1-4 beta-propeller" evidence="1">
    <location>
        <begin position="2"/>
        <end position="156"/>
    </location>
</feature>